<evidence type="ECO:0000256" key="5">
    <source>
        <dbReference type="ARBA" id="ARBA00023004"/>
    </source>
</evidence>
<keyword evidence="2" id="KW-0349">Heme</keyword>
<evidence type="ECO:0000256" key="2">
    <source>
        <dbReference type="ARBA" id="ARBA00022617"/>
    </source>
</evidence>
<name>A0ABW2DRR6_9BACT</name>
<evidence type="ECO:0000313" key="6">
    <source>
        <dbReference type="EMBL" id="MFC6999763.1"/>
    </source>
</evidence>
<dbReference type="PANTHER" id="PTHR24302">
    <property type="entry name" value="CYTOCHROME P450 FAMILY 3"/>
    <property type="match status" value="1"/>
</dbReference>
<comment type="similarity">
    <text evidence="1">Belongs to the cytochrome P450 family.</text>
</comment>
<dbReference type="SUPFAM" id="SSF48264">
    <property type="entry name" value="Cytochrome P450"/>
    <property type="match status" value="1"/>
</dbReference>
<keyword evidence="5" id="KW-0408">Iron</keyword>
<evidence type="ECO:0000256" key="3">
    <source>
        <dbReference type="ARBA" id="ARBA00022723"/>
    </source>
</evidence>
<keyword evidence="3" id="KW-0479">Metal-binding</keyword>
<dbReference type="Pfam" id="PF00067">
    <property type="entry name" value="p450"/>
    <property type="match status" value="1"/>
</dbReference>
<dbReference type="InterPro" id="IPR050705">
    <property type="entry name" value="Cytochrome_P450_3A"/>
</dbReference>
<keyword evidence="4" id="KW-0560">Oxidoreductase</keyword>
<accession>A0ABW2DRR6</accession>
<dbReference type="EMBL" id="JBHSYQ010000016">
    <property type="protein sequence ID" value="MFC6999763.1"/>
    <property type="molecule type" value="Genomic_DNA"/>
</dbReference>
<dbReference type="PANTHER" id="PTHR24302:SF15">
    <property type="entry name" value="FATTY-ACID PEROXYGENASE"/>
    <property type="match status" value="1"/>
</dbReference>
<protein>
    <submittedName>
        <fullName evidence="6">Cytochrome P450</fullName>
    </submittedName>
</protein>
<evidence type="ECO:0000313" key="7">
    <source>
        <dbReference type="Proteomes" id="UP001596405"/>
    </source>
</evidence>
<dbReference type="RefSeq" id="WP_066620687.1">
    <property type="nucleotide sequence ID" value="NZ_JBHSYQ010000016.1"/>
</dbReference>
<evidence type="ECO:0000256" key="4">
    <source>
        <dbReference type="ARBA" id="ARBA00023002"/>
    </source>
</evidence>
<dbReference type="InterPro" id="IPR036396">
    <property type="entry name" value="Cyt_P450_sf"/>
</dbReference>
<dbReference type="InterPro" id="IPR002401">
    <property type="entry name" value="Cyt_P450_E_grp-I"/>
</dbReference>
<dbReference type="CDD" id="cd11067">
    <property type="entry name" value="CYP152"/>
    <property type="match status" value="1"/>
</dbReference>
<dbReference type="InterPro" id="IPR001128">
    <property type="entry name" value="Cyt_P450"/>
</dbReference>
<dbReference type="Gene3D" id="1.10.630.10">
    <property type="entry name" value="Cytochrome P450"/>
    <property type="match status" value="1"/>
</dbReference>
<evidence type="ECO:0000256" key="1">
    <source>
        <dbReference type="ARBA" id="ARBA00010617"/>
    </source>
</evidence>
<proteinExistence type="inferred from homology"/>
<keyword evidence="7" id="KW-1185">Reference proteome</keyword>
<reference evidence="7" key="1">
    <citation type="journal article" date="2019" name="Int. J. Syst. Evol. Microbiol.">
        <title>The Global Catalogue of Microorganisms (GCM) 10K type strain sequencing project: providing services to taxonomists for standard genome sequencing and annotation.</title>
        <authorList>
            <consortium name="The Broad Institute Genomics Platform"/>
            <consortium name="The Broad Institute Genome Sequencing Center for Infectious Disease"/>
            <person name="Wu L."/>
            <person name="Ma J."/>
        </authorList>
    </citation>
    <scope>NUCLEOTIDE SEQUENCE [LARGE SCALE GENOMIC DNA]</scope>
    <source>
        <strain evidence="7">CGMCC 4.7393</strain>
    </source>
</reference>
<organism evidence="6 7">
    <name type="scientific">Rufibacter roseus</name>
    <dbReference type="NCBI Taxonomy" id="1567108"/>
    <lineage>
        <taxon>Bacteria</taxon>
        <taxon>Pseudomonadati</taxon>
        <taxon>Bacteroidota</taxon>
        <taxon>Cytophagia</taxon>
        <taxon>Cytophagales</taxon>
        <taxon>Hymenobacteraceae</taxon>
        <taxon>Rufibacter</taxon>
    </lineage>
</organism>
<dbReference type="PRINTS" id="PR00463">
    <property type="entry name" value="EP450I"/>
</dbReference>
<sequence>MTSVPQEKVLDNSVKLLAEGFPFINHRVSRFQSNIFLTRLLLQNVVCLHGPEAAKVFYDPDRFVRKGAVPKWVQKTLLGENAIITMDGDAHGHRKSMFMSFMSPDGLHTFNRLLQKHWKAFIHKWEKQEEVVLFEEAQELFCRVACEWVGIPLREEEARLRAQDCAAMVDAFGAVGLRHFRGRRARSRTENWIKNLVAQIRKGELTVEEGKPAQAIAFHQDLEGNLLDDVMAAREIINLIRPTVAIAYYVAFGALALHEHPVARQKIADGEEGYAELFVQEVRRYFPFAPFVGARVKEDFSWGGHWFTKGTLVLLDVYGTLHDPKLWEHPEEFYPYRFKNWQGSAFDLIPQGGGNHTTGHRCAGEWITIEAMKVSMIFMAKFMEYEVPEQNLSYSLRRMPTYPKSKFIIRNVSSTNINDEASLSSLSQCPFLRH</sequence>
<dbReference type="Proteomes" id="UP001596405">
    <property type="component" value="Unassembled WGS sequence"/>
</dbReference>
<comment type="caution">
    <text evidence="6">The sequence shown here is derived from an EMBL/GenBank/DDBJ whole genome shotgun (WGS) entry which is preliminary data.</text>
</comment>
<gene>
    <name evidence="6" type="ORF">ACFQHR_19160</name>
</gene>